<comment type="catalytic activity">
    <reaction evidence="2 18">
        <text>(6R)-NADPHX = (6S)-NADPHX</text>
        <dbReference type="Rhea" id="RHEA:32227"/>
        <dbReference type="ChEBI" id="CHEBI:64076"/>
        <dbReference type="ChEBI" id="CHEBI:64077"/>
        <dbReference type="EC" id="5.1.99.6"/>
    </reaction>
</comment>
<comment type="cofactor">
    <cofactor evidence="18">
        <name>K(+)</name>
        <dbReference type="ChEBI" id="CHEBI:29103"/>
    </cofactor>
    <text evidence="18">Binds 1 potassium ion per subunit.</text>
</comment>
<dbReference type="GO" id="GO:0046496">
    <property type="term" value="P:nicotinamide nucleotide metabolic process"/>
    <property type="evidence" value="ECO:0007669"/>
    <property type="project" value="UniProtKB-UniRule"/>
</dbReference>
<keyword evidence="12 17" id="KW-0456">Lyase</keyword>
<evidence type="ECO:0000256" key="10">
    <source>
        <dbReference type="ARBA" id="ARBA00023027"/>
    </source>
</evidence>
<keyword evidence="8 17" id="KW-0521">NADP</keyword>
<evidence type="ECO:0000256" key="8">
    <source>
        <dbReference type="ARBA" id="ARBA00022857"/>
    </source>
</evidence>
<evidence type="ECO:0000313" key="21">
    <source>
        <dbReference type="EMBL" id="EGJ70937.1"/>
    </source>
</evidence>
<evidence type="ECO:0000256" key="5">
    <source>
        <dbReference type="ARBA" id="ARBA00022723"/>
    </source>
</evidence>
<dbReference type="GO" id="GO:0005524">
    <property type="term" value="F:ATP binding"/>
    <property type="evidence" value="ECO:0007669"/>
    <property type="project" value="UniProtKB-UniRule"/>
</dbReference>
<evidence type="ECO:0000313" key="22">
    <source>
        <dbReference type="Proteomes" id="UP000018439"/>
    </source>
</evidence>
<keyword evidence="22" id="KW-1185">Reference proteome</keyword>
<feature type="domain" description="YjeF N-terminal" evidence="20">
    <location>
        <begin position="1"/>
        <end position="174"/>
    </location>
</feature>
<feature type="binding site" evidence="17">
    <location>
        <position position="395"/>
    </location>
    <ligand>
        <name>(6S)-NADPHX</name>
        <dbReference type="ChEBI" id="CHEBI:64076"/>
    </ligand>
</feature>
<dbReference type="Gene3D" id="3.40.1190.20">
    <property type="match status" value="1"/>
</dbReference>
<dbReference type="InterPro" id="IPR004443">
    <property type="entry name" value="YjeF_N_dom"/>
</dbReference>
<dbReference type="eggNOG" id="COG0062">
    <property type="taxonomic scope" value="Bacteria"/>
</dbReference>
<evidence type="ECO:0000256" key="6">
    <source>
        <dbReference type="ARBA" id="ARBA00022741"/>
    </source>
</evidence>
<keyword evidence="13" id="KW-0511">Multifunctional enzyme</keyword>
<dbReference type="eggNOG" id="COG0063">
    <property type="taxonomic scope" value="Bacteria"/>
</dbReference>
<dbReference type="CDD" id="cd01171">
    <property type="entry name" value="YXKO-related"/>
    <property type="match status" value="1"/>
</dbReference>
<dbReference type="Gene3D" id="3.40.50.10260">
    <property type="entry name" value="YjeF N-terminal domain"/>
    <property type="match status" value="1"/>
</dbReference>
<dbReference type="PANTHER" id="PTHR12592:SF0">
    <property type="entry name" value="ATP-DEPENDENT (S)-NAD(P)H-HYDRATE DEHYDRATASE"/>
    <property type="match status" value="1"/>
</dbReference>
<dbReference type="PROSITE" id="PS01050">
    <property type="entry name" value="YJEF_C_2"/>
    <property type="match status" value="1"/>
</dbReference>
<dbReference type="NCBIfam" id="TIGR00196">
    <property type="entry name" value="yjeF_cterm"/>
    <property type="match status" value="1"/>
</dbReference>
<evidence type="ECO:0000256" key="2">
    <source>
        <dbReference type="ARBA" id="ARBA00000909"/>
    </source>
</evidence>
<name>F3ZSR3_9BACE</name>
<dbReference type="PROSITE" id="PS51383">
    <property type="entry name" value="YJEF_C_3"/>
    <property type="match status" value="1"/>
</dbReference>
<evidence type="ECO:0000256" key="15">
    <source>
        <dbReference type="ARBA" id="ARBA00048238"/>
    </source>
</evidence>
<evidence type="ECO:0000256" key="12">
    <source>
        <dbReference type="ARBA" id="ARBA00023239"/>
    </source>
</evidence>
<feature type="domain" description="YjeF C-terminal" evidence="19">
    <location>
        <begin position="179"/>
        <end position="454"/>
    </location>
</feature>
<organism evidence="21 22">
    <name type="scientific">Bacteroides coprosuis DSM 18011</name>
    <dbReference type="NCBI Taxonomy" id="679937"/>
    <lineage>
        <taxon>Bacteria</taxon>
        <taxon>Pseudomonadati</taxon>
        <taxon>Bacteroidota</taxon>
        <taxon>Bacteroidia</taxon>
        <taxon>Bacteroidales</taxon>
        <taxon>Bacteroidaceae</taxon>
        <taxon>Bacteroides</taxon>
    </lineage>
</organism>
<comment type="function">
    <text evidence="17">Catalyzes the dehydration of the S-form of NAD(P)HX at the expense of ADP, which is converted to AMP. Together with NAD(P)HX epimerase, which catalyzes the epimerization of the S- and R-forms, the enzyme allows the repair of both epimers of NAD(P)HX, a damaged form of NAD(P)H that is a result of enzymatic or heat-dependent hydration.</text>
</comment>
<comment type="catalytic activity">
    <reaction evidence="1 18">
        <text>(6R)-NADHX = (6S)-NADHX</text>
        <dbReference type="Rhea" id="RHEA:32215"/>
        <dbReference type="ChEBI" id="CHEBI:64074"/>
        <dbReference type="ChEBI" id="CHEBI:64075"/>
        <dbReference type="EC" id="5.1.99.6"/>
    </reaction>
</comment>
<comment type="similarity">
    <text evidence="4 18">In the C-terminal section; belongs to the NnrD/CARKD family.</text>
</comment>
<comment type="cofactor">
    <cofactor evidence="17">
        <name>Mg(2+)</name>
        <dbReference type="ChEBI" id="CHEBI:18420"/>
    </cofactor>
</comment>
<keyword evidence="5 18" id="KW-0479">Metal-binding</keyword>
<feature type="binding site" evidence="17">
    <location>
        <position position="330"/>
    </location>
    <ligand>
        <name>(6S)-NADPHX</name>
        <dbReference type="ChEBI" id="CHEBI:64076"/>
    </ligand>
</feature>
<evidence type="ECO:0000256" key="4">
    <source>
        <dbReference type="ARBA" id="ARBA00009524"/>
    </source>
</evidence>
<dbReference type="GO" id="GO:0110051">
    <property type="term" value="P:metabolite repair"/>
    <property type="evidence" value="ECO:0007669"/>
    <property type="project" value="TreeGrafter"/>
</dbReference>
<dbReference type="PROSITE" id="PS51385">
    <property type="entry name" value="YJEF_N"/>
    <property type="match status" value="1"/>
</dbReference>
<keyword evidence="6 17" id="KW-0547">Nucleotide-binding</keyword>
<feature type="binding site" evidence="17">
    <location>
        <position position="394"/>
    </location>
    <ligand>
        <name>AMP</name>
        <dbReference type="ChEBI" id="CHEBI:456215"/>
    </ligand>
</feature>
<dbReference type="HOGENOM" id="CLU_024853_4_1_10"/>
<dbReference type="SUPFAM" id="SSF53613">
    <property type="entry name" value="Ribokinase-like"/>
    <property type="match status" value="1"/>
</dbReference>
<evidence type="ECO:0000256" key="18">
    <source>
        <dbReference type="PIRNR" id="PIRNR017184"/>
    </source>
</evidence>
<dbReference type="Proteomes" id="UP000018439">
    <property type="component" value="Chromosome"/>
</dbReference>
<dbReference type="EMBL" id="CM001167">
    <property type="protein sequence ID" value="EGJ70937.1"/>
    <property type="molecule type" value="Genomic_DNA"/>
</dbReference>
<evidence type="ECO:0000256" key="11">
    <source>
        <dbReference type="ARBA" id="ARBA00023235"/>
    </source>
</evidence>
<dbReference type="GO" id="GO:0052855">
    <property type="term" value="F:ADP-dependent NAD(P)H-hydrate dehydratase activity"/>
    <property type="evidence" value="ECO:0007669"/>
    <property type="project" value="UniProtKB-UniRule"/>
</dbReference>
<dbReference type="SUPFAM" id="SSF64153">
    <property type="entry name" value="YjeF N-terminal domain-like"/>
    <property type="match status" value="1"/>
</dbReference>
<dbReference type="PIRSF" id="PIRSF017184">
    <property type="entry name" value="Nnr"/>
    <property type="match status" value="1"/>
</dbReference>
<dbReference type="InterPro" id="IPR017953">
    <property type="entry name" value="Carbohydrate_kinase_pred_CS"/>
</dbReference>
<dbReference type="PANTHER" id="PTHR12592">
    <property type="entry name" value="ATP-DEPENDENT (S)-NAD(P)H-HYDRATE DEHYDRATASE FAMILY MEMBER"/>
    <property type="match status" value="1"/>
</dbReference>
<reference evidence="21 22" key="1">
    <citation type="journal article" date="2011" name="Stand. Genomic Sci.">
        <title>Non-contiguous finished genome sequence of Bacteroides coprosuis type strain (PC139).</title>
        <authorList>
            <person name="Land M."/>
            <person name="Held B."/>
            <person name="Gronow S."/>
            <person name="Abt B."/>
            <person name="Lucas S."/>
            <person name="Del Rio T.G."/>
            <person name="Nolan M."/>
            <person name="Tice H."/>
            <person name="Cheng J.F."/>
            <person name="Pitluck S."/>
            <person name="Liolios K."/>
            <person name="Pagani I."/>
            <person name="Ivanova N."/>
            <person name="Mavromatis K."/>
            <person name="Mikhailova N."/>
            <person name="Pati A."/>
            <person name="Tapia R."/>
            <person name="Han C."/>
            <person name="Goodwin L."/>
            <person name="Chen A."/>
            <person name="Palaniappan K."/>
            <person name="Hauser L."/>
            <person name="Brambilla E.M."/>
            <person name="Rohde M."/>
            <person name="Goker M."/>
            <person name="Detter J.C."/>
            <person name="Woyke T."/>
            <person name="Bristow J."/>
            <person name="Eisen J.A."/>
            <person name="Markowitz V."/>
            <person name="Hugenholtz P."/>
            <person name="Kyrpides N.C."/>
            <person name="Klenk H.P."/>
            <person name="Lapidus A."/>
        </authorList>
    </citation>
    <scope>NUCLEOTIDE SEQUENCE</scope>
    <source>
        <strain evidence="21 22">DSM 18011</strain>
    </source>
</reference>
<dbReference type="InterPro" id="IPR036652">
    <property type="entry name" value="YjeF_N_dom_sf"/>
</dbReference>
<comment type="subunit">
    <text evidence="17">Homotetramer.</text>
</comment>
<dbReference type="GO" id="GO:0052856">
    <property type="term" value="F:NAD(P)HX epimerase activity"/>
    <property type="evidence" value="ECO:0007669"/>
    <property type="project" value="UniProtKB-EC"/>
</dbReference>
<dbReference type="EC" id="4.2.1.136" evidence="17"/>
<evidence type="ECO:0000256" key="1">
    <source>
        <dbReference type="ARBA" id="ARBA00000013"/>
    </source>
</evidence>
<dbReference type="STRING" id="679937.Bcop_0720"/>
<accession>F3ZSR3</accession>
<proteinExistence type="inferred from homology"/>
<comment type="similarity">
    <text evidence="17">Belongs to the NnrD/CARKD family.</text>
</comment>
<evidence type="ECO:0000256" key="13">
    <source>
        <dbReference type="ARBA" id="ARBA00023268"/>
    </source>
</evidence>
<evidence type="ECO:0000256" key="9">
    <source>
        <dbReference type="ARBA" id="ARBA00022958"/>
    </source>
</evidence>
<evidence type="ECO:0000256" key="17">
    <source>
        <dbReference type="HAMAP-Rule" id="MF_01965"/>
    </source>
</evidence>
<dbReference type="OrthoDB" id="9806925at2"/>
<dbReference type="AlphaFoldDB" id="F3ZSR3"/>
<dbReference type="InterPro" id="IPR029056">
    <property type="entry name" value="Ribokinase-like"/>
</dbReference>
<evidence type="ECO:0000259" key="19">
    <source>
        <dbReference type="PROSITE" id="PS51383"/>
    </source>
</evidence>
<evidence type="ECO:0000256" key="16">
    <source>
        <dbReference type="ARBA" id="ARBA00049209"/>
    </source>
</evidence>
<comment type="function">
    <text evidence="14 18">Bifunctional enzyme that catalyzes the epimerization of the S- and R-forms of NAD(P)HX and the dehydration of the S-form of NAD(P)HX at the expense of ADP, which is converted to AMP. This allows the repair of both epimers of NAD(P)HX, a damaged form of NAD(P)H that is a result of enzymatic or heat-dependent hydration.</text>
</comment>
<dbReference type="InterPro" id="IPR030677">
    <property type="entry name" value="Nnr"/>
</dbReference>
<dbReference type="Pfam" id="PF01256">
    <property type="entry name" value="Carb_kinase"/>
    <property type="match status" value="1"/>
</dbReference>
<feature type="binding site" evidence="17">
    <location>
        <position position="277"/>
    </location>
    <ligand>
        <name>(6S)-NADPHX</name>
        <dbReference type="ChEBI" id="CHEBI:64076"/>
    </ligand>
</feature>
<evidence type="ECO:0000256" key="3">
    <source>
        <dbReference type="ARBA" id="ARBA00006001"/>
    </source>
</evidence>
<dbReference type="InterPro" id="IPR000631">
    <property type="entry name" value="CARKD"/>
</dbReference>
<keyword evidence="7 17" id="KW-0067">ATP-binding</keyword>
<protein>
    <recommendedName>
        <fullName evidence="17">ADP-dependent (S)-NAD(P)H-hydrate dehydratase</fullName>
        <ecNumber evidence="17">4.2.1.136</ecNumber>
    </recommendedName>
    <alternativeName>
        <fullName evidence="17">ADP-dependent NAD(P)HX dehydratase</fullName>
    </alternativeName>
</protein>
<keyword evidence="11 18" id="KW-0413">Isomerase</keyword>
<keyword evidence="9 18" id="KW-0630">Potassium</keyword>
<dbReference type="HAMAP" id="MF_01965">
    <property type="entry name" value="NADHX_dehydratase"/>
    <property type="match status" value="1"/>
</dbReference>
<feature type="binding site" evidence="17">
    <location>
        <begin position="365"/>
        <end position="369"/>
    </location>
    <ligand>
        <name>AMP</name>
        <dbReference type="ChEBI" id="CHEBI:456215"/>
    </ligand>
</feature>
<keyword evidence="10 17" id="KW-0520">NAD</keyword>
<evidence type="ECO:0000256" key="7">
    <source>
        <dbReference type="ARBA" id="ARBA00022840"/>
    </source>
</evidence>
<sequence length="472" mass="51600">MNTSSTYNVVIFLNSTFYTNSLDQIIEPLISNQSAIVYLFNIHNQEKLDLTHWEKKNNNIKVEEITSQFVPPTLTEETLVIDALFGFELQHPLSGGFAAVARLINSSKSTVVSIGAPSGLFPEDNTTNNLNHIIKANYTILTEEPPLACYFDENQPFLGQWNILPINPKKEEDLVPFTSEEEVIDIIKPRRRFSHKGTYGHGLLVAGSLGMAGACSMAASASLKSGIGLLTIHTPLCNRAIHQVSTPEAMVDCDTNEICFSQLLDTTGYKAVAVGPGLGLAEESATALQHLILQCDELGTPLIIDADGLNILANYPHLYRNIKGAILTPHPVEIERLIGKCNNSYIRLNRAIEFAKKFEVFIILKDAYSFVICPDGSYQLNPTGNEGMATGGSGDVLTGILLALRAQGYSQEECIKLGTYIHGKAGDLAALEVGKIGMTAQDIIKYLPKAWKELSETALKYNGFNLFSNSTN</sequence>
<feature type="binding site" evidence="17">
    <location>
        <position position="214"/>
    </location>
    <ligand>
        <name>(6S)-NADPHX</name>
        <dbReference type="ChEBI" id="CHEBI:64076"/>
    </ligand>
</feature>
<gene>
    <name evidence="17" type="primary">nnrD</name>
    <name evidence="21" type="ORF">Bcop_0720</name>
</gene>
<evidence type="ECO:0000256" key="14">
    <source>
        <dbReference type="ARBA" id="ARBA00025153"/>
    </source>
</evidence>
<evidence type="ECO:0000259" key="20">
    <source>
        <dbReference type="PROSITE" id="PS51385"/>
    </source>
</evidence>
<comment type="catalytic activity">
    <reaction evidence="16 17 18">
        <text>(6S)-NADPHX + ADP = AMP + phosphate + NADPH + H(+)</text>
        <dbReference type="Rhea" id="RHEA:32235"/>
        <dbReference type="ChEBI" id="CHEBI:15378"/>
        <dbReference type="ChEBI" id="CHEBI:43474"/>
        <dbReference type="ChEBI" id="CHEBI:57783"/>
        <dbReference type="ChEBI" id="CHEBI:64076"/>
        <dbReference type="ChEBI" id="CHEBI:456215"/>
        <dbReference type="ChEBI" id="CHEBI:456216"/>
        <dbReference type="EC" id="4.2.1.136"/>
    </reaction>
</comment>
<dbReference type="GO" id="GO:0046872">
    <property type="term" value="F:metal ion binding"/>
    <property type="evidence" value="ECO:0007669"/>
    <property type="project" value="UniProtKB-UniRule"/>
</dbReference>
<dbReference type="Pfam" id="PF03853">
    <property type="entry name" value="YjeF_N"/>
    <property type="match status" value="1"/>
</dbReference>
<comment type="similarity">
    <text evidence="3 18">In the N-terminal section; belongs to the NnrE/AIBP family.</text>
</comment>
<comment type="catalytic activity">
    <reaction evidence="15 17 18">
        <text>(6S)-NADHX + ADP = AMP + phosphate + NADH + H(+)</text>
        <dbReference type="Rhea" id="RHEA:32223"/>
        <dbReference type="ChEBI" id="CHEBI:15378"/>
        <dbReference type="ChEBI" id="CHEBI:43474"/>
        <dbReference type="ChEBI" id="CHEBI:57945"/>
        <dbReference type="ChEBI" id="CHEBI:64074"/>
        <dbReference type="ChEBI" id="CHEBI:456215"/>
        <dbReference type="ChEBI" id="CHEBI:456216"/>
        <dbReference type="EC" id="4.2.1.136"/>
    </reaction>
</comment>